<gene>
    <name evidence="5" type="primary">rsbP</name>
    <name evidence="5" type="ORF">COL8621_00386</name>
</gene>
<dbReference type="InterPro" id="IPR036457">
    <property type="entry name" value="PPM-type-like_dom_sf"/>
</dbReference>
<dbReference type="SUPFAM" id="SSF52172">
    <property type="entry name" value="CheY-like"/>
    <property type="match status" value="1"/>
</dbReference>
<dbReference type="AlphaFoldDB" id="A0A238JNF9"/>
<dbReference type="GO" id="GO:0000160">
    <property type="term" value="P:phosphorelay signal transduction system"/>
    <property type="evidence" value="ECO:0007669"/>
    <property type="project" value="InterPro"/>
</dbReference>
<keyword evidence="1 5" id="KW-0378">Hydrolase</keyword>
<keyword evidence="6" id="KW-1185">Reference proteome</keyword>
<evidence type="ECO:0000256" key="1">
    <source>
        <dbReference type="ARBA" id="ARBA00022801"/>
    </source>
</evidence>
<evidence type="ECO:0000259" key="4">
    <source>
        <dbReference type="PROSITE" id="PS50110"/>
    </source>
</evidence>
<dbReference type="InterPro" id="IPR001932">
    <property type="entry name" value="PPM-type_phosphatase-like_dom"/>
</dbReference>
<organism evidence="5 6">
    <name type="scientific">Actibacterium lipolyticum</name>
    <dbReference type="NCBI Taxonomy" id="1524263"/>
    <lineage>
        <taxon>Bacteria</taxon>
        <taxon>Pseudomonadati</taxon>
        <taxon>Pseudomonadota</taxon>
        <taxon>Alphaproteobacteria</taxon>
        <taxon>Rhodobacterales</taxon>
        <taxon>Roseobacteraceae</taxon>
        <taxon>Actibacterium</taxon>
    </lineage>
</organism>
<keyword evidence="2" id="KW-0597">Phosphoprotein</keyword>
<dbReference type="RefSeq" id="WP_235823692.1">
    <property type="nucleotide sequence ID" value="NZ_FXYE01000001.1"/>
</dbReference>
<feature type="domain" description="Response regulatory" evidence="4">
    <location>
        <begin position="6"/>
        <end position="127"/>
    </location>
</feature>
<dbReference type="InterPro" id="IPR011006">
    <property type="entry name" value="CheY-like_superfamily"/>
</dbReference>
<feature type="modified residue" description="4-aspartylphosphate" evidence="2">
    <location>
        <position position="58"/>
    </location>
</feature>
<protein>
    <submittedName>
        <fullName evidence="5">Phosphoserine phosphatase RsbP</fullName>
        <ecNumber evidence="5">3.1.3.3</ecNumber>
    </submittedName>
</protein>
<reference evidence="6" key="1">
    <citation type="submission" date="2017-05" db="EMBL/GenBank/DDBJ databases">
        <authorList>
            <person name="Rodrigo-Torres L."/>
            <person name="Arahal R. D."/>
            <person name="Lucena T."/>
        </authorList>
    </citation>
    <scope>NUCLEOTIDE SEQUENCE [LARGE SCALE GENOMIC DNA]</scope>
    <source>
        <strain evidence="6">CECT 8621</strain>
    </source>
</reference>
<dbReference type="PANTHER" id="PTHR43156">
    <property type="entry name" value="STAGE II SPORULATION PROTEIN E-RELATED"/>
    <property type="match status" value="1"/>
</dbReference>
<evidence type="ECO:0000256" key="3">
    <source>
        <dbReference type="SAM" id="Coils"/>
    </source>
</evidence>
<feature type="coiled-coil region" evidence="3">
    <location>
        <begin position="133"/>
        <end position="163"/>
    </location>
</feature>
<accession>A0A238JNF9</accession>
<dbReference type="PROSITE" id="PS50110">
    <property type="entry name" value="RESPONSE_REGULATORY"/>
    <property type="match status" value="1"/>
</dbReference>
<dbReference type="SMART" id="SM00448">
    <property type="entry name" value="REC"/>
    <property type="match status" value="1"/>
</dbReference>
<dbReference type="GO" id="GO:0016791">
    <property type="term" value="F:phosphatase activity"/>
    <property type="evidence" value="ECO:0007669"/>
    <property type="project" value="TreeGrafter"/>
</dbReference>
<dbReference type="Pfam" id="PF07228">
    <property type="entry name" value="SpoIIE"/>
    <property type="match status" value="1"/>
</dbReference>
<sequence length="398" mass="44039">MREQIEVIVAEDNVVQRTYMRRLIENAGVTCFKVIEAEDGQAALELLKTSRAEILITDYQMPGLNGVELTRAARSLDLGRYVHIILITGTDMGGYDVRADALNAGADDFLNKEKDPTALKARLRTAMRLIHHGKELEEQHRAMKEANDRINEDLAAAAHAQRNLLPDINTNILGAHVASVFVPSSVVSGDMFGCFPLNDSQIGFYAVDVSGHGIRASLMSVAIGYLITPEFFTKSVLDEDGIPRPARLVRELNERFCTDAHDDYFTMLCGVMDTRRVKLFFCQAGYPSPYYVDANGNATPIGDGGFPVGMFSGVDYEDGNIGVDLDGMLLCCSDGAFEAENNEGIPFGEQRMEEIVKQIYHEPADKVPEKIVKALADWRGRKPLEDDLTVVAVKRNMR</sequence>
<dbReference type="Gene3D" id="3.40.50.2300">
    <property type="match status" value="1"/>
</dbReference>
<keyword evidence="3" id="KW-0175">Coiled coil</keyword>
<dbReference type="Gene3D" id="3.60.40.10">
    <property type="entry name" value="PPM-type phosphatase domain"/>
    <property type="match status" value="1"/>
</dbReference>
<proteinExistence type="predicted"/>
<dbReference type="Pfam" id="PF00072">
    <property type="entry name" value="Response_reg"/>
    <property type="match status" value="1"/>
</dbReference>
<evidence type="ECO:0000313" key="6">
    <source>
        <dbReference type="Proteomes" id="UP000202922"/>
    </source>
</evidence>
<evidence type="ECO:0000256" key="2">
    <source>
        <dbReference type="PROSITE-ProRule" id="PRU00169"/>
    </source>
</evidence>
<dbReference type="EMBL" id="FXYE01000001">
    <property type="protein sequence ID" value="SMX31316.1"/>
    <property type="molecule type" value="Genomic_DNA"/>
</dbReference>
<name>A0A238JNF9_9RHOB</name>
<dbReference type="SMART" id="SM00331">
    <property type="entry name" value="PP2C_SIG"/>
    <property type="match status" value="1"/>
</dbReference>
<dbReference type="PANTHER" id="PTHR43156:SF9">
    <property type="entry name" value="HAMP DOMAIN-CONTAINING PROTEIN"/>
    <property type="match status" value="1"/>
</dbReference>
<dbReference type="Proteomes" id="UP000202922">
    <property type="component" value="Unassembled WGS sequence"/>
</dbReference>
<dbReference type="EC" id="3.1.3.3" evidence="5"/>
<evidence type="ECO:0000313" key="5">
    <source>
        <dbReference type="EMBL" id="SMX31316.1"/>
    </source>
</evidence>
<dbReference type="InterPro" id="IPR052016">
    <property type="entry name" value="Bact_Sigma-Reg"/>
</dbReference>
<dbReference type="InterPro" id="IPR001789">
    <property type="entry name" value="Sig_transdc_resp-reg_receiver"/>
</dbReference>